<dbReference type="GO" id="GO:0005096">
    <property type="term" value="F:GTPase activator activity"/>
    <property type="evidence" value="ECO:0007669"/>
    <property type="project" value="UniProtKB-KW"/>
</dbReference>
<dbReference type="GO" id="GO:0051056">
    <property type="term" value="P:regulation of small GTPase mediated signal transduction"/>
    <property type="evidence" value="ECO:0007669"/>
    <property type="project" value="TreeGrafter"/>
</dbReference>
<dbReference type="OrthoDB" id="10061772at2759"/>
<dbReference type="CTD" id="36996"/>
<dbReference type="SUPFAM" id="SSF48350">
    <property type="entry name" value="GTPase activation domain, GAP"/>
    <property type="match status" value="1"/>
</dbReference>
<keyword evidence="1" id="KW-0343">GTPase activation</keyword>
<proteinExistence type="predicted"/>
<evidence type="ECO:0000256" key="1">
    <source>
        <dbReference type="ARBA" id="ARBA00022468"/>
    </source>
</evidence>
<reference evidence="5" key="1">
    <citation type="submission" date="2025-08" db="UniProtKB">
        <authorList>
            <consortium name="RefSeq"/>
        </authorList>
    </citation>
    <scope>IDENTIFICATION</scope>
</reference>
<dbReference type="GO" id="GO:0005737">
    <property type="term" value="C:cytoplasm"/>
    <property type="evidence" value="ECO:0007669"/>
    <property type="project" value="TreeGrafter"/>
</dbReference>
<dbReference type="RefSeq" id="XP_011641513.1">
    <property type="nucleotide sequence ID" value="XM_011643211.2"/>
</dbReference>
<name>A0A6I9X9Y8_9HYME</name>
<sequence>MLCYHIYIYIYITMADFNDGVDGKLAFRMRKVNPEQFHTLVKMHLSFELDLNTEDNDGITEKARMKKWGLLNFTKKSKSSVNLEKGTEGITLSEDGINHLTQLIDYLSREQNIIQEGIFRRTGKLTRQQDLKIAMSQGIFLDLEDGKFSVHDCASVLKGFLAELSEPLLTDLHYPAHCQIAELCSLDVKTNETRLLSSLQLLLLLLPSLNRILLKAILILLNKTASYEHSNKMNSDTLATLFTPHLLCPRKLSPEALHINSQNLSCLVAFMIRKGMELFEIPSKLATDIRAYWVEQERKLLSPKKTDLNESVPDTTSTAHTVFSFVDRKLTAKANSTQDTQAALAQLYAHIQAMPESAKKRRLVKQFNKENGQGTPRHIKSCKTKSLGDSIKKHIFQKKILGHKKFIDVNIGCNITRSSSEENMLSTKLEDSFLPTKTFLSKSNDELSTENCDTTNNDFLHVKHMSNIDNIKNETITSYITKKKLLVDRSINTRDELNGKSTQYDTKQNLGLIEFRSSTSLQEINAIVNEDSQSDTDKLIRPLSEPLDLYSTHNVSHCDNLITNDGELQQNSEATLAFVATSNVLSTLSETCTSNIKSSDLNVLNVESACTHSLQSPMVKNRFRNVYAVHTSTPSSLLRRSLATNDYILTPITNNNRSMSPITQSATKMTKAMQETMMTPRSRKPVMIVSTSNLCNLVTDNNSYNLHRNLDMVSAMNNCTSILEESQTYTNNALAHTDVENKKNNRLNMLEKHNCIQSTNYCACTQQSSMSITSTFREYLLSRSVLTVSPVDLSFTSRTGDFEQSESDLNILNSDTMSDSLLCCLDGNQPESDTSGIASGSTNSVNNSAEKTEELHSPRKRGTNLQRNDSKKSVKESVIKSARGEEFKHKLRDESTLNSVKMKDSFQETSF</sequence>
<dbReference type="GeneID" id="105429946"/>
<accession>A0A6I9X9Y8</accession>
<feature type="domain" description="Rho-GAP" evidence="3">
    <location>
        <begin position="81"/>
        <end position="279"/>
    </location>
</feature>
<feature type="compositionally biased region" description="Basic and acidic residues" evidence="2">
    <location>
        <begin position="868"/>
        <end position="911"/>
    </location>
</feature>
<protein>
    <submittedName>
        <fullName evidence="5">Uncharacterized protein LOC105429946</fullName>
    </submittedName>
</protein>
<evidence type="ECO:0000256" key="2">
    <source>
        <dbReference type="SAM" id="MobiDB-lite"/>
    </source>
</evidence>
<dbReference type="PANTHER" id="PTHR14963">
    <property type="entry name" value="RHO GTPASE ACTIVATING PROTEIN 18,19-RELATED"/>
    <property type="match status" value="1"/>
</dbReference>
<dbReference type="InterPro" id="IPR000198">
    <property type="entry name" value="RhoGAP_dom"/>
</dbReference>
<dbReference type="AlphaFoldDB" id="A0A6I9X9Y8"/>
<dbReference type="Proteomes" id="UP000504615">
    <property type="component" value="Unplaced"/>
</dbReference>
<evidence type="ECO:0000259" key="3">
    <source>
        <dbReference type="PROSITE" id="PS50238"/>
    </source>
</evidence>
<feature type="compositionally biased region" description="Polar residues" evidence="2">
    <location>
        <begin position="832"/>
        <end position="849"/>
    </location>
</feature>
<evidence type="ECO:0000313" key="4">
    <source>
        <dbReference type="Proteomes" id="UP000504615"/>
    </source>
</evidence>
<dbReference type="Gene3D" id="1.10.555.10">
    <property type="entry name" value="Rho GTPase activation protein"/>
    <property type="match status" value="1"/>
</dbReference>
<gene>
    <name evidence="5" type="primary">LOC105429946</name>
</gene>
<dbReference type="Pfam" id="PF00620">
    <property type="entry name" value="RhoGAP"/>
    <property type="match status" value="1"/>
</dbReference>
<organism evidence="4 5">
    <name type="scientific">Pogonomyrmex barbatus</name>
    <name type="common">red harvester ant</name>
    <dbReference type="NCBI Taxonomy" id="144034"/>
    <lineage>
        <taxon>Eukaryota</taxon>
        <taxon>Metazoa</taxon>
        <taxon>Ecdysozoa</taxon>
        <taxon>Arthropoda</taxon>
        <taxon>Hexapoda</taxon>
        <taxon>Insecta</taxon>
        <taxon>Pterygota</taxon>
        <taxon>Neoptera</taxon>
        <taxon>Endopterygota</taxon>
        <taxon>Hymenoptera</taxon>
        <taxon>Apocrita</taxon>
        <taxon>Aculeata</taxon>
        <taxon>Formicoidea</taxon>
        <taxon>Formicidae</taxon>
        <taxon>Myrmicinae</taxon>
        <taxon>Pogonomyrmex</taxon>
    </lineage>
</organism>
<evidence type="ECO:0000313" key="5">
    <source>
        <dbReference type="RefSeq" id="XP_011641513.1"/>
    </source>
</evidence>
<dbReference type="InterPro" id="IPR008936">
    <property type="entry name" value="Rho_GTPase_activation_prot"/>
</dbReference>
<dbReference type="GO" id="GO:0007165">
    <property type="term" value="P:signal transduction"/>
    <property type="evidence" value="ECO:0007669"/>
    <property type="project" value="InterPro"/>
</dbReference>
<dbReference type="PANTHER" id="PTHR14963:SF7">
    <property type="entry name" value="RHO GTPASE-ACTIVATING PROTEIN 19"/>
    <property type="match status" value="1"/>
</dbReference>
<dbReference type="SMART" id="SM00324">
    <property type="entry name" value="RhoGAP"/>
    <property type="match status" value="1"/>
</dbReference>
<keyword evidence="4" id="KW-1185">Reference proteome</keyword>
<dbReference type="KEGG" id="pbar:105429946"/>
<feature type="region of interest" description="Disordered" evidence="2">
    <location>
        <begin position="832"/>
        <end position="911"/>
    </location>
</feature>
<dbReference type="PROSITE" id="PS50238">
    <property type="entry name" value="RHOGAP"/>
    <property type="match status" value="1"/>
</dbReference>